<accession>A0ABN2VDS6</accession>
<dbReference type="EMBL" id="BAAAPE010000001">
    <property type="protein sequence ID" value="GAA2060078.1"/>
    <property type="molecule type" value="Genomic_DNA"/>
</dbReference>
<proteinExistence type="predicted"/>
<reference evidence="2 3" key="1">
    <citation type="journal article" date="2019" name="Int. J. Syst. Evol. Microbiol.">
        <title>The Global Catalogue of Microorganisms (GCM) 10K type strain sequencing project: providing services to taxonomists for standard genome sequencing and annotation.</title>
        <authorList>
            <consortium name="The Broad Institute Genomics Platform"/>
            <consortium name="The Broad Institute Genome Sequencing Center for Infectious Disease"/>
            <person name="Wu L."/>
            <person name="Ma J."/>
        </authorList>
    </citation>
    <scope>NUCLEOTIDE SEQUENCE [LARGE SCALE GENOMIC DNA]</scope>
    <source>
        <strain evidence="2 3">JCM 15478</strain>
    </source>
</reference>
<gene>
    <name evidence="2" type="ORF">GCM10009801_01320</name>
</gene>
<name>A0ABN2VDS6_9ACTN</name>
<protein>
    <submittedName>
        <fullName evidence="2">Uncharacterized protein</fullName>
    </submittedName>
</protein>
<organism evidence="2 3">
    <name type="scientific">Streptomyces albiaxialis</name>
    <dbReference type="NCBI Taxonomy" id="329523"/>
    <lineage>
        <taxon>Bacteria</taxon>
        <taxon>Bacillati</taxon>
        <taxon>Actinomycetota</taxon>
        <taxon>Actinomycetes</taxon>
        <taxon>Kitasatosporales</taxon>
        <taxon>Streptomycetaceae</taxon>
        <taxon>Streptomyces</taxon>
    </lineage>
</organism>
<evidence type="ECO:0000313" key="2">
    <source>
        <dbReference type="EMBL" id="GAA2060078.1"/>
    </source>
</evidence>
<dbReference type="Proteomes" id="UP001500016">
    <property type="component" value="Unassembled WGS sequence"/>
</dbReference>
<comment type="caution">
    <text evidence="2">The sequence shown here is derived from an EMBL/GenBank/DDBJ whole genome shotgun (WGS) entry which is preliminary data.</text>
</comment>
<evidence type="ECO:0000313" key="3">
    <source>
        <dbReference type="Proteomes" id="UP001500016"/>
    </source>
</evidence>
<sequence length="171" mass="17717">MPWAADAPEGGREAVRVGVAVRDGAVRRGPGEALVRLGLALGFADGEALVRLGLGLGDRVCSRPVFSRALFPASGLASSPPPSLEQPLSKSVSAAAEAVAMKIVVRTGVPTCLRGRRSLARAPARVTGVQGWYADQFPCTPGHPLARPNSRAPLVSRTAPGQNAQGVPRDR</sequence>
<keyword evidence="3" id="KW-1185">Reference proteome</keyword>
<evidence type="ECO:0000256" key="1">
    <source>
        <dbReference type="SAM" id="MobiDB-lite"/>
    </source>
</evidence>
<feature type="region of interest" description="Disordered" evidence="1">
    <location>
        <begin position="143"/>
        <end position="171"/>
    </location>
</feature>